<evidence type="ECO:0000313" key="5">
    <source>
        <dbReference type="Proteomes" id="UP000007392"/>
    </source>
</evidence>
<dbReference type="InterPro" id="IPR012854">
    <property type="entry name" value="Cu_amine_oxidase-like_N"/>
</dbReference>
<dbReference type="Proteomes" id="UP000007392">
    <property type="component" value="Chromosome"/>
</dbReference>
<feature type="signal peptide" evidence="2">
    <location>
        <begin position="1"/>
        <end position="18"/>
    </location>
</feature>
<gene>
    <name evidence="4" type="ORF">B2K_08610</name>
</gene>
<accession>I0BEH9</accession>
<evidence type="ECO:0000256" key="1">
    <source>
        <dbReference type="SAM" id="MobiDB-lite"/>
    </source>
</evidence>
<reference evidence="4 5" key="1">
    <citation type="submission" date="2013-06" db="EMBL/GenBank/DDBJ databases">
        <title>Complete genome sequence of Paenibacillus mucilaginosus K02.</title>
        <authorList>
            <person name="Xiao B."/>
            <person name="Sun L."/>
            <person name="Xiao L."/>
            <person name="Lian B."/>
        </authorList>
    </citation>
    <scope>NUCLEOTIDE SEQUENCE [LARGE SCALE GENOMIC DNA]</scope>
    <source>
        <strain evidence="4 5">K02</strain>
    </source>
</reference>
<dbReference type="KEGG" id="pmw:B2K_08610"/>
<evidence type="ECO:0000313" key="4">
    <source>
        <dbReference type="EMBL" id="AFH60776.1"/>
    </source>
</evidence>
<feature type="chain" id="PRO_5038366961" description="Copper amine oxidase-like N-terminal domain-containing protein" evidence="2">
    <location>
        <begin position="19"/>
        <end position="597"/>
    </location>
</feature>
<organism evidence="4 5">
    <name type="scientific">Paenibacillus mucilaginosus K02</name>
    <dbReference type="NCBI Taxonomy" id="997761"/>
    <lineage>
        <taxon>Bacteria</taxon>
        <taxon>Bacillati</taxon>
        <taxon>Bacillota</taxon>
        <taxon>Bacilli</taxon>
        <taxon>Bacillales</taxon>
        <taxon>Paenibacillaceae</taxon>
        <taxon>Paenibacillus</taxon>
    </lineage>
</organism>
<dbReference type="Gene3D" id="3.30.457.10">
    <property type="entry name" value="Copper amine oxidase-like, N-terminal domain"/>
    <property type="match status" value="1"/>
</dbReference>
<evidence type="ECO:0000259" key="3">
    <source>
        <dbReference type="Pfam" id="PF07833"/>
    </source>
</evidence>
<dbReference type="PATRIC" id="fig|997761.3.peg.1667"/>
<dbReference type="SUPFAM" id="SSF55383">
    <property type="entry name" value="Copper amine oxidase, domain N"/>
    <property type="match status" value="1"/>
</dbReference>
<dbReference type="AlphaFoldDB" id="I0BEH9"/>
<dbReference type="InterPro" id="IPR036582">
    <property type="entry name" value="Mao_N_sf"/>
</dbReference>
<name>I0BEH9_9BACL</name>
<feature type="domain" description="Copper amine oxidase-like N-terminal" evidence="3">
    <location>
        <begin position="235"/>
        <end position="342"/>
    </location>
</feature>
<protein>
    <recommendedName>
        <fullName evidence="3">Copper amine oxidase-like N-terminal domain-containing protein</fullName>
    </recommendedName>
</protein>
<dbReference type="HOGENOM" id="CLU_456970_0_0_9"/>
<sequence>MLSLVLAGSCAFSGVSFAFGETPPAGVAIKEFSLLDTASDVIGIADFKPEGYKDGHFKLRLSLSQKTVINAVVLRTTDAYGEDNYHGMWRTNRVTDGWLLGLVQNKGTETEIINPGFRKDVKEPVGEFQGELTFDLYASNNGYIKESQYFVLEIETQQGTVESKPVRFEKPMVVDGTTATPTPAPAPSTDGVTPDPAPAPSTGQTPSVPAPAPAPSIPTPAPAPETNGPEIQVFFKGQELQFSETQPVIKDGSTLVPFRKLFETLGFTVSWVENGAVRQAVGTKDGLTIKLTIDSTTASVNDQNVALEVPAQIIGGSTMVPLRFVAENSGYQVKYAKENNIASIRIEEGTAGAPAETPSQPSTPAPTQPPAGTPSQLTVKPYIVHGYVRDAAGKPIEGASVWADNTLLYDSNLLGVTDASGYYKLDLPSLATTWRMGGEYSRQADGRTYRFDLVPEVDQPFAGNTGAVRNMTWKNDVGYLFVYPDFSSFDGDNLPMVELKDLEMTLAPVSSALDSGAGKTIVKRIGRMEYEGLGIDKIPLGRYKATIRWMPQGLEPMPLLIRVEGEGDFAESVEFDFSEKRGYLDDDYMMEFEVQYP</sequence>
<keyword evidence="2" id="KW-0732">Signal</keyword>
<dbReference type="Pfam" id="PF07833">
    <property type="entry name" value="Cu_amine_oxidN1"/>
    <property type="match status" value="1"/>
</dbReference>
<dbReference type="SUPFAM" id="SSF49464">
    <property type="entry name" value="Carboxypeptidase regulatory domain-like"/>
    <property type="match status" value="1"/>
</dbReference>
<feature type="compositionally biased region" description="Pro residues" evidence="1">
    <location>
        <begin position="361"/>
        <end position="372"/>
    </location>
</feature>
<dbReference type="InterPro" id="IPR008969">
    <property type="entry name" value="CarboxyPept-like_regulatory"/>
</dbReference>
<dbReference type="EMBL" id="CP003422">
    <property type="protein sequence ID" value="AFH60776.1"/>
    <property type="molecule type" value="Genomic_DNA"/>
</dbReference>
<evidence type="ECO:0000256" key="2">
    <source>
        <dbReference type="SAM" id="SignalP"/>
    </source>
</evidence>
<feature type="compositionally biased region" description="Pro residues" evidence="1">
    <location>
        <begin position="208"/>
        <end position="223"/>
    </location>
</feature>
<feature type="region of interest" description="Disordered" evidence="1">
    <location>
        <begin position="175"/>
        <end position="229"/>
    </location>
</feature>
<feature type="region of interest" description="Disordered" evidence="1">
    <location>
        <begin position="351"/>
        <end position="376"/>
    </location>
</feature>
<proteinExistence type="predicted"/>